<accession>A0A1X6ZV35</accession>
<organism evidence="3 4">
    <name type="scientific">Roseivivax jejudonensis</name>
    <dbReference type="NCBI Taxonomy" id="1529041"/>
    <lineage>
        <taxon>Bacteria</taxon>
        <taxon>Pseudomonadati</taxon>
        <taxon>Pseudomonadota</taxon>
        <taxon>Alphaproteobacteria</taxon>
        <taxon>Rhodobacterales</taxon>
        <taxon>Roseobacteraceae</taxon>
        <taxon>Roseivivax</taxon>
    </lineage>
</organism>
<dbReference type="Proteomes" id="UP000193570">
    <property type="component" value="Unassembled WGS sequence"/>
</dbReference>
<protein>
    <submittedName>
        <fullName evidence="3">Heparinase II/III-like protein</fullName>
    </submittedName>
</protein>
<dbReference type="InterPro" id="IPR008929">
    <property type="entry name" value="Chondroitin_lyas"/>
</dbReference>
<dbReference type="GO" id="GO:0030313">
    <property type="term" value="C:cell envelope"/>
    <property type="evidence" value="ECO:0007669"/>
    <property type="project" value="UniProtKB-SubCell"/>
</dbReference>
<evidence type="ECO:0000313" key="3">
    <source>
        <dbReference type="EMBL" id="SLN60657.1"/>
    </source>
</evidence>
<dbReference type="EMBL" id="FWFK01000005">
    <property type="protein sequence ID" value="SLN60657.1"/>
    <property type="molecule type" value="Genomic_DNA"/>
</dbReference>
<evidence type="ECO:0000259" key="2">
    <source>
        <dbReference type="Pfam" id="PF07940"/>
    </source>
</evidence>
<evidence type="ECO:0000313" key="4">
    <source>
        <dbReference type="Proteomes" id="UP000193570"/>
    </source>
</evidence>
<proteinExistence type="predicted"/>
<name>A0A1X6ZV35_9RHOB</name>
<evidence type="ECO:0000256" key="1">
    <source>
        <dbReference type="ARBA" id="ARBA00004196"/>
    </source>
</evidence>
<dbReference type="Gene3D" id="1.50.10.100">
    <property type="entry name" value="Chondroitin AC/alginate lyase"/>
    <property type="match status" value="1"/>
</dbReference>
<dbReference type="OrthoDB" id="9787373at2"/>
<sequence>MSRLERWRETAARTHNRYHAWRAARARPATAFRSAPEPRTVGSFARGRQLAAGNLMFAGHLVEAPGWSIWDVTAPDPAFEEEIHGCAWLDDLAAAADPRTRAVAQAWVWGWIDRFGDGSGPGWQPDLAGRRIIRWTHHAFFLLRGRTTEESAAFHRALGAQTLYLARRWSATLPGLARFEALTGLLYAGLSLEGMDDQVEPARAALARECARIVDAEGGLATRNPEDLLEVLTLLTWAASALDEGGSAPEPDHAEAIARIAPTLRALRHADGGLARFHGGGRGLEGRLDQALAAARVRRRPQRGLAMGFARLAGGRTSLIVDATPPPSGPASFNAHASTLAFELTSGRRPLIVNCGSGAIFGSEWRRAGRATPSHSALCLDGYSSARLGKSGYVGAAPREMLEDAPERVPVELKTLDDAYRFEGAHDGYASTHGLTHARMLDLAHDGRHLAGEDLLVAMGARDKRLFDARLTGAKLAGLPFQIRFHLHPEADATLDMGGSAVSVALRSGEVWVFRHDGVADLALEPSVYLEKGRLRPRATKQIVLSGRAMEYATRVRWTLAKAHETEVAIRDLAPSVAEDDDIEDAT</sequence>
<feature type="domain" description="Heparinase II/III-like C-terminal" evidence="2">
    <location>
        <begin position="298"/>
        <end position="559"/>
    </location>
</feature>
<dbReference type="GO" id="GO:0016829">
    <property type="term" value="F:lyase activity"/>
    <property type="evidence" value="ECO:0007669"/>
    <property type="project" value="InterPro"/>
</dbReference>
<dbReference type="Pfam" id="PF07940">
    <property type="entry name" value="Hepar_II_III_C"/>
    <property type="match status" value="1"/>
</dbReference>
<reference evidence="3 4" key="1">
    <citation type="submission" date="2017-03" db="EMBL/GenBank/DDBJ databases">
        <authorList>
            <person name="Afonso C.L."/>
            <person name="Miller P.J."/>
            <person name="Scott M.A."/>
            <person name="Spackman E."/>
            <person name="Goraichik I."/>
            <person name="Dimitrov K.M."/>
            <person name="Suarez D.L."/>
            <person name="Swayne D.E."/>
        </authorList>
    </citation>
    <scope>NUCLEOTIDE SEQUENCE [LARGE SCALE GENOMIC DNA]</scope>
    <source>
        <strain evidence="3 4">CECT 8625</strain>
    </source>
</reference>
<comment type="subcellular location">
    <subcellularLocation>
        <location evidence="1">Cell envelope</location>
    </subcellularLocation>
</comment>
<gene>
    <name evidence="3" type="ORF">ROJ8625_03077</name>
</gene>
<dbReference type="Gene3D" id="2.70.98.70">
    <property type="match status" value="1"/>
</dbReference>
<dbReference type="RefSeq" id="WP_085792734.1">
    <property type="nucleotide sequence ID" value="NZ_FWFK01000005.1"/>
</dbReference>
<dbReference type="InterPro" id="IPR012480">
    <property type="entry name" value="Hepar_II_III_C"/>
</dbReference>
<dbReference type="AlphaFoldDB" id="A0A1X6ZV35"/>
<keyword evidence="4" id="KW-1185">Reference proteome</keyword>